<dbReference type="InterPro" id="IPR011701">
    <property type="entry name" value="MFS"/>
</dbReference>
<dbReference type="SUPFAM" id="SSF103473">
    <property type="entry name" value="MFS general substrate transporter"/>
    <property type="match status" value="1"/>
</dbReference>
<feature type="transmembrane region" description="Helical" evidence="4">
    <location>
        <begin position="161"/>
        <end position="180"/>
    </location>
</feature>
<feature type="transmembrane region" description="Helical" evidence="4">
    <location>
        <begin position="275"/>
        <end position="291"/>
    </location>
</feature>
<dbReference type="RefSeq" id="WP_036756114.1">
    <property type="nucleotide sequence ID" value="NZ_JAGSGC010000008.1"/>
</dbReference>
<keyword evidence="2 4" id="KW-1133">Transmembrane helix</keyword>
<sequence length="386" mass="44063">MNYASNNSKALLVKMVVTKSKLFVLGYITPVYLNQLGFSFQNISFYIAFISLTQLVLNYFSSFLVDRNDVVKIFIINSLFLFFCNILWIFIFNEKLGAFLLGTINTLAAMQMIFIVKIGKQEIENDKVMSFLSTEGMISNSITIALPALLGLMVLDKEVSIIIPSTLLIVAVMDIVLLTITKFKRTEKTGNKSILDFSHMKEVFRIKPMFWFLKFGFFFNSFEAVFSFFLIKEVITRDDVSGFFITIVAIVGSVGQLIGSTYCKYIRIDLYKNRFFITFSITFLLSVSLYLDDIYLLSLSLLYVSIIKSISNLLFWESRHRLVQGKNYAKVSTSCSLIFRGGSAISMFIFPALILNSSPYVIIIFAVFMTILSFSKIEGMYEHQTQ</sequence>
<gene>
    <name evidence="5" type="ORF">EA58_18880</name>
</gene>
<organism evidence="5 6">
    <name type="scientific">Photobacterium galatheae</name>
    <dbReference type="NCBI Taxonomy" id="1654360"/>
    <lineage>
        <taxon>Bacteria</taxon>
        <taxon>Pseudomonadati</taxon>
        <taxon>Pseudomonadota</taxon>
        <taxon>Gammaproteobacteria</taxon>
        <taxon>Vibrionales</taxon>
        <taxon>Vibrionaceae</taxon>
        <taxon>Photobacterium</taxon>
    </lineage>
</organism>
<feature type="transmembrane region" description="Helical" evidence="4">
    <location>
        <begin position="360"/>
        <end position="377"/>
    </location>
</feature>
<evidence type="ECO:0000256" key="4">
    <source>
        <dbReference type="SAM" id="Phobius"/>
    </source>
</evidence>
<feature type="transmembrane region" description="Helical" evidence="4">
    <location>
        <begin position="243"/>
        <end position="263"/>
    </location>
</feature>
<feature type="transmembrane region" description="Helical" evidence="4">
    <location>
        <begin position="97"/>
        <end position="116"/>
    </location>
</feature>
<evidence type="ECO:0008006" key="7">
    <source>
        <dbReference type="Google" id="ProtNLM"/>
    </source>
</evidence>
<keyword evidence="6" id="KW-1185">Reference proteome</keyword>
<dbReference type="GO" id="GO:0022857">
    <property type="term" value="F:transmembrane transporter activity"/>
    <property type="evidence" value="ECO:0007669"/>
    <property type="project" value="InterPro"/>
</dbReference>
<evidence type="ECO:0000256" key="1">
    <source>
        <dbReference type="ARBA" id="ARBA00022692"/>
    </source>
</evidence>
<protein>
    <recommendedName>
        <fullName evidence="7">MFS transporter</fullName>
    </recommendedName>
</protein>
<dbReference type="InterPro" id="IPR036259">
    <property type="entry name" value="MFS_trans_sf"/>
</dbReference>
<feature type="transmembrane region" description="Helical" evidence="4">
    <location>
        <begin position="137"/>
        <end position="155"/>
    </location>
</feature>
<dbReference type="Proteomes" id="UP000027192">
    <property type="component" value="Unassembled WGS sequence"/>
</dbReference>
<feature type="transmembrane region" description="Helical" evidence="4">
    <location>
        <begin position="297"/>
        <end position="316"/>
    </location>
</feature>
<dbReference type="EMBL" id="JMIB01000038">
    <property type="protein sequence ID" value="KDM90009.1"/>
    <property type="molecule type" value="Genomic_DNA"/>
</dbReference>
<dbReference type="Gene3D" id="1.20.1250.20">
    <property type="entry name" value="MFS general substrate transporter like domains"/>
    <property type="match status" value="1"/>
</dbReference>
<keyword evidence="1 4" id="KW-0812">Transmembrane</keyword>
<proteinExistence type="predicted"/>
<dbReference type="Pfam" id="PF07690">
    <property type="entry name" value="MFS_1"/>
    <property type="match status" value="1"/>
</dbReference>
<evidence type="ECO:0000256" key="3">
    <source>
        <dbReference type="ARBA" id="ARBA00023136"/>
    </source>
</evidence>
<keyword evidence="3 4" id="KW-0472">Membrane</keyword>
<comment type="caution">
    <text evidence="5">The sequence shown here is derived from an EMBL/GenBank/DDBJ whole genome shotgun (WGS) entry which is preliminary data.</text>
</comment>
<evidence type="ECO:0000256" key="2">
    <source>
        <dbReference type="ARBA" id="ARBA00022989"/>
    </source>
</evidence>
<name>A0A066RI57_9GAMM</name>
<feature type="transmembrane region" description="Helical" evidence="4">
    <location>
        <begin position="43"/>
        <end position="61"/>
    </location>
</feature>
<reference evidence="5 6" key="1">
    <citation type="submission" date="2014-04" db="EMBL/GenBank/DDBJ databases">
        <title>Draft genome sequence of Photobacterium halotolerans S2753: a solonamide, ngercheumicin and holomycin producer.</title>
        <authorList>
            <person name="Machado H.R."/>
            <person name="Gram L."/>
        </authorList>
    </citation>
    <scope>NUCLEOTIDE SEQUENCE [LARGE SCALE GENOMIC DNA]</scope>
    <source>
        <strain evidence="5 6">S2753</strain>
    </source>
</reference>
<evidence type="ECO:0000313" key="6">
    <source>
        <dbReference type="Proteomes" id="UP000027192"/>
    </source>
</evidence>
<evidence type="ECO:0000313" key="5">
    <source>
        <dbReference type="EMBL" id="KDM90009.1"/>
    </source>
</evidence>
<feature type="transmembrane region" description="Helical" evidence="4">
    <location>
        <begin position="73"/>
        <end position="91"/>
    </location>
</feature>
<dbReference type="STRING" id="1654360.EA58_18880"/>
<accession>A0A066RI57</accession>
<feature type="transmembrane region" description="Helical" evidence="4">
    <location>
        <begin position="337"/>
        <end position="354"/>
    </location>
</feature>
<feature type="transmembrane region" description="Helical" evidence="4">
    <location>
        <begin position="210"/>
        <end position="231"/>
    </location>
</feature>
<dbReference type="AlphaFoldDB" id="A0A066RI57"/>